<dbReference type="InterPro" id="IPR001611">
    <property type="entry name" value="Leu-rich_rpt"/>
</dbReference>
<dbReference type="EMBL" id="CACVKT020006000">
    <property type="protein sequence ID" value="CAC5399344.1"/>
    <property type="molecule type" value="Genomic_DNA"/>
</dbReference>
<name>A0A6J8CWI3_MYTCO</name>
<dbReference type="AlphaFoldDB" id="A0A6J8CWI3"/>
<gene>
    <name evidence="3" type="ORF">MCOR_33613</name>
</gene>
<sequence>MMSKVCLAIWTFILLVGLSKTTHIKMNDPIVNLIDCSRKNLTTMPDVLQNSTTDLNLRGNFLHVVPAWSFQKSRILKSIDLSYNRLRMIEKGAFEGLVELSILNLRSNLLTSNSLYENIFQGLSSLQELVLHNNYFYDNYTFFQSEISRVKSLVKLKIDLSRPHQIDQCLCNLSNLQDLEILGLPGQTYSDKFFQNLKCLKIETLLLCSVISLAPNTFTSFPNLKTLGIAIHTSLAAYDVISSIFNSLAIFKGRNMTEISITGNPHRNGFVLGHSHFAVIEKICLQKLNLVGDSILGLKFKPFLRYGAKENCLEELDLSDNLLFDSKDKYVFAFCVFKHLKIIRIPHEVVKDNRVKRSTKNDVSYSLCLPKTLEQLDLHSHVKSYNRRRISNITIINGSNLKVLNMANVTVRDCNGTVYGIENLEVFGYVRI</sequence>
<evidence type="ECO:0000256" key="2">
    <source>
        <dbReference type="SAM" id="SignalP"/>
    </source>
</evidence>
<keyword evidence="4" id="KW-1185">Reference proteome</keyword>
<dbReference type="Proteomes" id="UP000507470">
    <property type="component" value="Unassembled WGS sequence"/>
</dbReference>
<feature type="signal peptide" evidence="2">
    <location>
        <begin position="1"/>
        <end position="21"/>
    </location>
</feature>
<dbReference type="PANTHER" id="PTHR24373">
    <property type="entry name" value="SLIT RELATED LEUCINE-RICH REPEAT NEURONAL PROTEIN"/>
    <property type="match status" value="1"/>
</dbReference>
<dbReference type="SUPFAM" id="SSF52058">
    <property type="entry name" value="L domain-like"/>
    <property type="match status" value="1"/>
</dbReference>
<proteinExistence type="predicted"/>
<dbReference type="SUPFAM" id="SSF52047">
    <property type="entry name" value="RNI-like"/>
    <property type="match status" value="1"/>
</dbReference>
<keyword evidence="1 2" id="KW-0732">Signal</keyword>
<dbReference type="PANTHER" id="PTHR24373:SF275">
    <property type="entry name" value="TIR DOMAIN-CONTAINING PROTEIN"/>
    <property type="match status" value="1"/>
</dbReference>
<dbReference type="Gene3D" id="3.80.10.10">
    <property type="entry name" value="Ribonuclease Inhibitor"/>
    <property type="match status" value="2"/>
</dbReference>
<dbReference type="Pfam" id="PF13855">
    <property type="entry name" value="LRR_8"/>
    <property type="match status" value="1"/>
</dbReference>
<evidence type="ECO:0000256" key="1">
    <source>
        <dbReference type="ARBA" id="ARBA00022729"/>
    </source>
</evidence>
<dbReference type="OrthoDB" id="1394818at2759"/>
<accession>A0A6J8CWI3</accession>
<organism evidence="3 4">
    <name type="scientific">Mytilus coruscus</name>
    <name type="common">Sea mussel</name>
    <dbReference type="NCBI Taxonomy" id="42192"/>
    <lineage>
        <taxon>Eukaryota</taxon>
        <taxon>Metazoa</taxon>
        <taxon>Spiralia</taxon>
        <taxon>Lophotrochozoa</taxon>
        <taxon>Mollusca</taxon>
        <taxon>Bivalvia</taxon>
        <taxon>Autobranchia</taxon>
        <taxon>Pteriomorphia</taxon>
        <taxon>Mytilida</taxon>
        <taxon>Mytiloidea</taxon>
        <taxon>Mytilidae</taxon>
        <taxon>Mytilinae</taxon>
        <taxon>Mytilus</taxon>
    </lineage>
</organism>
<evidence type="ECO:0008006" key="5">
    <source>
        <dbReference type="Google" id="ProtNLM"/>
    </source>
</evidence>
<dbReference type="InterPro" id="IPR032675">
    <property type="entry name" value="LRR_dom_sf"/>
</dbReference>
<feature type="chain" id="PRO_5027045755" description="LINGO" evidence="2">
    <location>
        <begin position="22"/>
        <end position="432"/>
    </location>
</feature>
<protein>
    <recommendedName>
        <fullName evidence="5">LINGO</fullName>
    </recommendedName>
</protein>
<dbReference type="InterPro" id="IPR050328">
    <property type="entry name" value="Dev_Immune_Receptor"/>
</dbReference>
<evidence type="ECO:0000313" key="3">
    <source>
        <dbReference type="EMBL" id="CAC5399344.1"/>
    </source>
</evidence>
<evidence type="ECO:0000313" key="4">
    <source>
        <dbReference type="Proteomes" id="UP000507470"/>
    </source>
</evidence>
<reference evidence="3 4" key="1">
    <citation type="submission" date="2020-06" db="EMBL/GenBank/DDBJ databases">
        <authorList>
            <person name="Li R."/>
            <person name="Bekaert M."/>
        </authorList>
    </citation>
    <scope>NUCLEOTIDE SEQUENCE [LARGE SCALE GENOMIC DNA]</scope>
    <source>
        <strain evidence="4">wild</strain>
    </source>
</reference>